<protein>
    <submittedName>
        <fullName evidence="2">Uncharacterized protein</fullName>
    </submittedName>
</protein>
<name>A0A089LWJ3_9BACL</name>
<dbReference type="Proteomes" id="UP000029507">
    <property type="component" value="Chromosome"/>
</dbReference>
<evidence type="ECO:0000256" key="1">
    <source>
        <dbReference type="SAM" id="MobiDB-lite"/>
    </source>
</evidence>
<keyword evidence="3" id="KW-1185">Reference proteome</keyword>
<accession>A0A089LWJ3</accession>
<dbReference type="AlphaFoldDB" id="A0A089LWJ3"/>
<dbReference type="OrthoDB" id="2642462at2"/>
<feature type="region of interest" description="Disordered" evidence="1">
    <location>
        <begin position="1"/>
        <end position="63"/>
    </location>
</feature>
<dbReference type="EMBL" id="CP009286">
    <property type="protein sequence ID" value="AIQ63633.1"/>
    <property type="molecule type" value="Genomic_DNA"/>
</dbReference>
<feature type="compositionally biased region" description="Basic and acidic residues" evidence="1">
    <location>
        <begin position="36"/>
        <end position="47"/>
    </location>
</feature>
<dbReference type="KEGG" id="pste:PSTEL_11635"/>
<dbReference type="RefSeq" id="WP_038695321.1">
    <property type="nucleotide sequence ID" value="NZ_CP009286.1"/>
</dbReference>
<dbReference type="HOGENOM" id="CLU_195817_0_0_9"/>
<organism evidence="2 3">
    <name type="scientific">Paenibacillus stellifer</name>
    <dbReference type="NCBI Taxonomy" id="169760"/>
    <lineage>
        <taxon>Bacteria</taxon>
        <taxon>Bacillati</taxon>
        <taxon>Bacillota</taxon>
        <taxon>Bacilli</taxon>
        <taxon>Bacillales</taxon>
        <taxon>Paenibacillaceae</taxon>
        <taxon>Paenibacillus</taxon>
    </lineage>
</organism>
<proteinExistence type="predicted"/>
<evidence type="ECO:0000313" key="3">
    <source>
        <dbReference type="Proteomes" id="UP000029507"/>
    </source>
</evidence>
<gene>
    <name evidence="2" type="ORF">PSTEL_11635</name>
</gene>
<evidence type="ECO:0000313" key="2">
    <source>
        <dbReference type="EMBL" id="AIQ63633.1"/>
    </source>
</evidence>
<sequence length="63" mass="7183">MRDRNRNARHRLKLQEADTGSLTEKKNGGSGFGVHSEMKLETLRRLSESSIQSPGLKEQYPKK</sequence>
<reference evidence="2 3" key="1">
    <citation type="submission" date="2014-08" db="EMBL/GenBank/DDBJ databases">
        <title>Comparative genomics of the Paenibacillus odorifer group.</title>
        <authorList>
            <person name="den Bakker H.C."/>
            <person name="Tsai Y.-C."/>
            <person name="Martin N."/>
            <person name="Korlach J."/>
            <person name="Wiedmann M."/>
        </authorList>
    </citation>
    <scope>NUCLEOTIDE SEQUENCE [LARGE SCALE GENOMIC DNA]</scope>
    <source>
        <strain evidence="2 3">DSM 14472</strain>
    </source>
</reference>